<protein>
    <recommendedName>
        <fullName evidence="2">UDP-N-acetylglucosamine 2-epimerase domain-containing protein</fullName>
    </recommendedName>
</protein>
<dbReference type="EMBL" id="LAZR01001145">
    <property type="protein sequence ID" value="KKN49892.1"/>
    <property type="molecule type" value="Genomic_DNA"/>
</dbReference>
<reference evidence="1" key="1">
    <citation type="journal article" date="2015" name="Nature">
        <title>Complex archaea that bridge the gap between prokaryotes and eukaryotes.</title>
        <authorList>
            <person name="Spang A."/>
            <person name="Saw J.H."/>
            <person name="Jorgensen S.L."/>
            <person name="Zaremba-Niedzwiedzka K."/>
            <person name="Martijn J."/>
            <person name="Lind A.E."/>
            <person name="van Eijk R."/>
            <person name="Schleper C."/>
            <person name="Guy L."/>
            <person name="Ettema T.J."/>
        </authorList>
    </citation>
    <scope>NUCLEOTIDE SEQUENCE</scope>
</reference>
<dbReference type="Gene3D" id="3.40.50.12580">
    <property type="match status" value="1"/>
</dbReference>
<organism evidence="1">
    <name type="scientific">marine sediment metagenome</name>
    <dbReference type="NCBI Taxonomy" id="412755"/>
    <lineage>
        <taxon>unclassified sequences</taxon>
        <taxon>metagenomes</taxon>
        <taxon>ecological metagenomes</taxon>
    </lineage>
</organism>
<comment type="caution">
    <text evidence="1">The sequence shown here is derived from an EMBL/GenBank/DDBJ whole genome shotgun (WGS) entry which is preliminary data.</text>
</comment>
<sequence>MSKILILSASPHRDEVVDNLIKQELESLDNKVWTHPCLREGRDAILEHRPDVIVLPPIRNPYSRDLAETCKDFGIGIVSRHTEASCDWQDFKDGNAVTKTAILGRWRYDIDKELVWGDDEAQILERRGAGFPAIAVGAFGVDIYKQTGFRKKFVSRVDFCKKWDFDENKKTLTISSPWGFCDSAPDLSIDEMVEIQREVEGRQKYLDMVNGLKQRLDCNILVTLHPGVLVAPYKQSLDQMKIPLDTESTATDILVNTDVLIHSGSTMGIEMHCMNKPAFQFQDVNEKYTCGWWIKSGSALSRVSPRIEDLNELAKAVSLAEKSNADKTAIKELETGRYGKMDGKAFKRAAKEINEVKGKFKFCWPRAHVDYDQICAFKEEAKAISKGYCGICKKPFTTINVQYLKDLCNALGGDKNKLANVSKQSFCPHCAARFFRK</sequence>
<accession>A0A0F9RJA6</accession>
<dbReference type="InterPro" id="IPR043148">
    <property type="entry name" value="TagF_C"/>
</dbReference>
<proteinExistence type="predicted"/>
<dbReference type="AlphaFoldDB" id="A0A0F9RJA6"/>
<evidence type="ECO:0008006" key="2">
    <source>
        <dbReference type="Google" id="ProtNLM"/>
    </source>
</evidence>
<evidence type="ECO:0000313" key="1">
    <source>
        <dbReference type="EMBL" id="KKN49892.1"/>
    </source>
</evidence>
<dbReference type="SUPFAM" id="SSF53756">
    <property type="entry name" value="UDP-Glycosyltransferase/glycogen phosphorylase"/>
    <property type="match status" value="1"/>
</dbReference>
<gene>
    <name evidence="1" type="ORF">LCGC14_0638180</name>
</gene>
<name>A0A0F9RJA6_9ZZZZ</name>